<evidence type="ECO:0000313" key="1">
    <source>
        <dbReference type="EMBL" id="RJF89793.1"/>
    </source>
</evidence>
<dbReference type="EMBL" id="QYUK01000011">
    <property type="protein sequence ID" value="RJF89793.1"/>
    <property type="molecule type" value="Genomic_DNA"/>
</dbReference>
<organism evidence="1 2">
    <name type="scientific">Oleomonas cavernae</name>
    <dbReference type="NCBI Taxonomy" id="2320859"/>
    <lineage>
        <taxon>Bacteria</taxon>
        <taxon>Pseudomonadati</taxon>
        <taxon>Pseudomonadota</taxon>
        <taxon>Alphaproteobacteria</taxon>
        <taxon>Acetobacterales</taxon>
        <taxon>Acetobacteraceae</taxon>
        <taxon>Oleomonas</taxon>
    </lineage>
</organism>
<comment type="caution">
    <text evidence="1">The sequence shown here is derived from an EMBL/GenBank/DDBJ whole genome shotgun (WGS) entry which is preliminary data.</text>
</comment>
<accession>A0A418WIE9</accession>
<reference evidence="1 2" key="1">
    <citation type="submission" date="2018-09" db="EMBL/GenBank/DDBJ databases">
        <authorList>
            <person name="Zhu H."/>
        </authorList>
    </citation>
    <scope>NUCLEOTIDE SEQUENCE [LARGE SCALE GENOMIC DNA]</scope>
    <source>
        <strain evidence="1 2">K1W22B-8</strain>
    </source>
</reference>
<dbReference type="InterPro" id="IPR011727">
    <property type="entry name" value="CHP02117"/>
</dbReference>
<dbReference type="AlphaFoldDB" id="A0A418WIE9"/>
<dbReference type="Proteomes" id="UP000284605">
    <property type="component" value="Unassembled WGS sequence"/>
</dbReference>
<evidence type="ECO:0000313" key="2">
    <source>
        <dbReference type="Proteomes" id="UP000284605"/>
    </source>
</evidence>
<protein>
    <submittedName>
        <fullName evidence="1">TIGR02117 family protein</fullName>
    </submittedName>
</protein>
<dbReference type="NCBIfam" id="TIGR02117">
    <property type="entry name" value="chp_urease_rgn"/>
    <property type="match status" value="1"/>
</dbReference>
<dbReference type="OrthoDB" id="211174at2"/>
<sequence>MGWIFRIIGRLAALVIGLPVAVALLYGAGALLGALSLQGAPGGAPADGVQVFVVSNGFHTDIVVPMQAQEVDWALELRPEHFNGANPVAASHAGFGWGDRGFYLQTPTLADVEPDVAFAALFASSGSLMHVTLWGGTPVPGPNVRPLRLTPAQYAQLTANLRAAFQRDTAGAVRPIPGAGYHYYDAFYEGVGTYSLFETCNEWTAAQLRRIGVAVGWWAPFPFGVMWHL</sequence>
<dbReference type="RefSeq" id="WP_119782016.1">
    <property type="nucleotide sequence ID" value="NZ_QYUK01000011.1"/>
</dbReference>
<name>A0A418WIE9_9PROT</name>
<keyword evidence="2" id="KW-1185">Reference proteome</keyword>
<gene>
    <name evidence="1" type="ORF">D3874_24815</name>
</gene>
<proteinExistence type="predicted"/>
<dbReference type="Pfam" id="PF09601">
    <property type="entry name" value="DUF2459"/>
    <property type="match status" value="1"/>
</dbReference>